<sequence>MIPRASWRAIKDRLGRRQAFIATTVDRAAIRTVIRNAHRHYAVARACDVLPISTMQWSSVMMHHDGAHIALVDVEQANAVSFLFARMAWLEHPIFSYIEFMIRAAETFYDDGDVTLAAAIAERANDRLWAYCCHHETEARILRPVAIDELLPTILKSRLILAFITGHEIGHLAQASEDPGTQPLFDWVAARHDAINTDRKDPKLPFERFLEPEVTQKFDTDGVPTGFSIQTTKFARQFLHMRRQQIQETQADALGVILATQTAIDAGISVADLFGFFPKILEHTDMLMMLRRTVARLPRGEKSSAIATERSSLFARLCLYLELVRGLRDGAVDAPAEVIAYWSGLAEQDLVTMEQLANDGTLDVLAMRAALMCRGGIEVGLHGKLSDPLRDDYHDLGPFGGNLSMAYAHRQLPDWLFRIETSFEWEPDDAAADAVVYGFAGAIRDITEISASETRSRWSVGRRDIMLEGSDAVFVELLRSARRQTFGRQLDTWWRGFETILRHRHEAARPA</sequence>
<dbReference type="AlphaFoldDB" id="A0A974NUI0"/>
<organism evidence="1 2">
    <name type="scientific">Sphingomonas aliaeris</name>
    <dbReference type="NCBI Taxonomy" id="2759526"/>
    <lineage>
        <taxon>Bacteria</taxon>
        <taxon>Pseudomonadati</taxon>
        <taxon>Pseudomonadota</taxon>
        <taxon>Alphaproteobacteria</taxon>
        <taxon>Sphingomonadales</taxon>
        <taxon>Sphingomonadaceae</taxon>
        <taxon>Sphingomonas</taxon>
    </lineage>
</organism>
<keyword evidence="2" id="KW-1185">Reference proteome</keyword>
<dbReference type="KEGG" id="sari:H5J25_00220"/>
<evidence type="ECO:0000313" key="1">
    <source>
        <dbReference type="EMBL" id="QQV77314.1"/>
    </source>
</evidence>
<dbReference type="Proteomes" id="UP000595894">
    <property type="component" value="Chromosome"/>
</dbReference>
<dbReference type="RefSeq" id="WP_202093706.1">
    <property type="nucleotide sequence ID" value="NZ_CP061035.1"/>
</dbReference>
<evidence type="ECO:0000313" key="2">
    <source>
        <dbReference type="Proteomes" id="UP000595894"/>
    </source>
</evidence>
<gene>
    <name evidence="1" type="ORF">H5J25_00220</name>
</gene>
<reference evidence="2" key="1">
    <citation type="submission" date="2020-09" db="EMBL/GenBank/DDBJ databases">
        <title>Sphingomonas sp., a new species isolated from pork steak.</title>
        <authorList>
            <person name="Heidler von Heilborn D."/>
        </authorList>
    </citation>
    <scope>NUCLEOTIDE SEQUENCE [LARGE SCALE GENOMIC DNA]</scope>
</reference>
<dbReference type="EMBL" id="CP061035">
    <property type="protein sequence ID" value="QQV77314.1"/>
    <property type="molecule type" value="Genomic_DNA"/>
</dbReference>
<name>A0A974NUI0_9SPHN</name>
<accession>A0A974NUI0</accession>
<proteinExistence type="predicted"/>
<protein>
    <submittedName>
        <fullName evidence="1">Uncharacterized protein</fullName>
    </submittedName>
</protein>